<evidence type="ECO:0000256" key="2">
    <source>
        <dbReference type="ARBA" id="ARBA00023242"/>
    </source>
</evidence>
<feature type="repeat" description="TPR" evidence="4">
    <location>
        <begin position="333"/>
        <end position="366"/>
    </location>
</feature>
<dbReference type="OrthoDB" id="418911at2759"/>
<keyword evidence="4" id="KW-0802">TPR repeat</keyword>
<keyword evidence="2" id="KW-0539">Nucleus</keyword>
<dbReference type="EMBL" id="AZBU02000004">
    <property type="protein sequence ID" value="TKR80413.1"/>
    <property type="molecule type" value="Genomic_DNA"/>
</dbReference>
<feature type="repeat" description="TPR" evidence="4">
    <location>
        <begin position="67"/>
        <end position="100"/>
    </location>
</feature>
<dbReference type="GO" id="GO:0010468">
    <property type="term" value="P:regulation of gene expression"/>
    <property type="evidence" value="ECO:0007669"/>
    <property type="project" value="TreeGrafter"/>
</dbReference>
<evidence type="ECO:0000256" key="3">
    <source>
        <dbReference type="ARBA" id="ARBA00034483"/>
    </source>
</evidence>
<evidence type="ECO:0000313" key="7">
    <source>
        <dbReference type="Proteomes" id="UP000298663"/>
    </source>
</evidence>
<comment type="caution">
    <text evidence="6">The sequence shown here is derived from an EMBL/GenBank/DDBJ whole genome shotgun (WGS) entry which is preliminary data.</text>
</comment>
<dbReference type="Pfam" id="PF13432">
    <property type="entry name" value="TPR_16"/>
    <property type="match status" value="2"/>
</dbReference>
<dbReference type="Proteomes" id="UP000298663">
    <property type="component" value="Unassembled WGS sequence"/>
</dbReference>
<dbReference type="GO" id="GO:0000978">
    <property type="term" value="F:RNA polymerase II cis-regulatory region sequence-specific DNA binding"/>
    <property type="evidence" value="ECO:0007669"/>
    <property type="project" value="TreeGrafter"/>
</dbReference>
<accession>A0A4U5NCZ9</accession>
<sequence>MEWPLAPSLSEDEKTKFHSVSSFQYVYGQVLSRADRVFLFKVNRIMEDELYKITAKKPEERSKSRLHYVYLKLGHVNLRAGDYAKALSAYQKAYKANTDHFWEDPSGYYGLGIVYFHFRAFKLAAEAFNRLLFCCPSLEFAVEVHARLGIAYKSLEKYTLALKHLQLAFHDVREAKFLPKIELRFHIAHCYDVAGDLGRAVEEYRHLESNPQIDAHSPLRANIYRQLGWIAYRTHWQTREQRIAKVNEAEQYLARAKEIAQNCGRTYYYLGRCYGELPNRAHDAFSHYRSSIDKSEADADTWCSIGVLYQQQAQPMDALQAYICAVELDPEHSEAWINLGRLYEIHHLFREALHCYKKSIEYEPVSPETIKARIKLLEKELHSAGNVLNCPQARTTKLPSLNEAWKLPIPQELRGRQEEFLRLKHERYIAGSPIWQSPELSSFAAANPIPPTMSDSQRNLSKILQVNQSQLDASQQNLLREIEEKPAIRQPGVHLPFASTDDVADVLGDANGDCDFGIGTSTVEIKKENGCENTMPSTSVVVKLEPKDEVEELIKEEKKIPIASVCSSEILRPSAYWRLSASRSQSPRQKSSRRARNDSRTLRTTNRYTKKRSLHLSAYHKSTKKLQNYPKTNFFFRLRSWSSKTQKTPIREICRDSATTLRSPWSRA</sequence>
<dbReference type="SUPFAM" id="SSF81901">
    <property type="entry name" value="HCP-like"/>
    <property type="match status" value="1"/>
</dbReference>
<organism evidence="6 7">
    <name type="scientific">Steinernema carpocapsae</name>
    <name type="common">Entomopathogenic nematode</name>
    <dbReference type="NCBI Taxonomy" id="34508"/>
    <lineage>
        <taxon>Eukaryota</taxon>
        <taxon>Metazoa</taxon>
        <taxon>Ecdysozoa</taxon>
        <taxon>Nematoda</taxon>
        <taxon>Chromadorea</taxon>
        <taxon>Rhabditida</taxon>
        <taxon>Tylenchina</taxon>
        <taxon>Panagrolaimomorpha</taxon>
        <taxon>Strongyloidoidea</taxon>
        <taxon>Steinernematidae</taxon>
        <taxon>Steinernema</taxon>
    </lineage>
</organism>
<dbReference type="PROSITE" id="PS50005">
    <property type="entry name" value="TPR"/>
    <property type="match status" value="3"/>
</dbReference>
<dbReference type="GO" id="GO:0071558">
    <property type="term" value="F:histone H3K27me2/H3K27me3 demethylase activity"/>
    <property type="evidence" value="ECO:0007669"/>
    <property type="project" value="TreeGrafter"/>
</dbReference>
<gene>
    <name evidence="6" type="ORF">L596_014492</name>
</gene>
<dbReference type="GO" id="GO:0044666">
    <property type="term" value="C:MLL3/4 complex"/>
    <property type="evidence" value="ECO:0007669"/>
    <property type="project" value="TreeGrafter"/>
</dbReference>
<dbReference type="SUPFAM" id="SSF48452">
    <property type="entry name" value="TPR-like"/>
    <property type="match status" value="1"/>
</dbReference>
<comment type="similarity">
    <text evidence="3">Belongs to the UTX family.</text>
</comment>
<reference evidence="6 7" key="1">
    <citation type="journal article" date="2015" name="Genome Biol.">
        <title>Comparative genomics of Steinernema reveals deeply conserved gene regulatory networks.</title>
        <authorList>
            <person name="Dillman A.R."/>
            <person name="Macchietto M."/>
            <person name="Porter C.F."/>
            <person name="Rogers A."/>
            <person name="Williams B."/>
            <person name="Antoshechkin I."/>
            <person name="Lee M.M."/>
            <person name="Goodwin Z."/>
            <person name="Lu X."/>
            <person name="Lewis E.E."/>
            <person name="Goodrich-Blair H."/>
            <person name="Stock S.P."/>
            <person name="Adams B.J."/>
            <person name="Sternberg P.W."/>
            <person name="Mortazavi A."/>
        </authorList>
    </citation>
    <scope>NUCLEOTIDE SEQUENCE [LARGE SCALE GENOMIC DNA]</scope>
    <source>
        <strain evidence="6 7">ALL</strain>
    </source>
</reference>
<dbReference type="AlphaFoldDB" id="A0A4U5NCZ9"/>
<proteinExistence type="inferred from homology"/>
<dbReference type="STRING" id="34508.A0A4U5NCZ9"/>
<comment type="subcellular location">
    <subcellularLocation>
        <location evidence="1">Nucleus</location>
    </subcellularLocation>
</comment>
<dbReference type="PANTHER" id="PTHR14017:SF1">
    <property type="entry name" value="LD02225P"/>
    <property type="match status" value="1"/>
</dbReference>
<protein>
    <submittedName>
        <fullName evidence="6">Uncharacterized protein</fullName>
    </submittedName>
</protein>
<evidence type="ECO:0000256" key="4">
    <source>
        <dbReference type="PROSITE-ProRule" id="PRU00339"/>
    </source>
</evidence>
<dbReference type="InterPro" id="IPR011990">
    <property type="entry name" value="TPR-like_helical_dom_sf"/>
</dbReference>
<dbReference type="InterPro" id="IPR019734">
    <property type="entry name" value="TPR_rpt"/>
</dbReference>
<name>A0A4U5NCZ9_STECR</name>
<feature type="repeat" description="TPR" evidence="4">
    <location>
        <begin position="299"/>
        <end position="332"/>
    </location>
</feature>
<dbReference type="GO" id="GO:0031490">
    <property type="term" value="F:chromatin DNA binding"/>
    <property type="evidence" value="ECO:0007669"/>
    <property type="project" value="TreeGrafter"/>
</dbReference>
<feature type="region of interest" description="Disordered" evidence="5">
    <location>
        <begin position="581"/>
        <end position="607"/>
    </location>
</feature>
<dbReference type="PANTHER" id="PTHR14017">
    <property type="entry name" value="LYSINE-SPECIFIC DEMETHYLASE"/>
    <property type="match status" value="1"/>
</dbReference>
<evidence type="ECO:0000313" key="6">
    <source>
        <dbReference type="EMBL" id="TKR80413.1"/>
    </source>
</evidence>
<dbReference type="SMART" id="SM00028">
    <property type="entry name" value="TPR"/>
    <property type="match status" value="7"/>
</dbReference>
<keyword evidence="7" id="KW-1185">Reference proteome</keyword>
<evidence type="ECO:0000256" key="1">
    <source>
        <dbReference type="ARBA" id="ARBA00004123"/>
    </source>
</evidence>
<evidence type="ECO:0000256" key="5">
    <source>
        <dbReference type="SAM" id="MobiDB-lite"/>
    </source>
</evidence>
<dbReference type="InterPro" id="IPR051630">
    <property type="entry name" value="Corepressor-Demethylase"/>
</dbReference>
<dbReference type="Gene3D" id="1.25.40.10">
    <property type="entry name" value="Tetratricopeptide repeat domain"/>
    <property type="match status" value="3"/>
</dbReference>
<reference evidence="6 7" key="2">
    <citation type="journal article" date="2019" name="G3 (Bethesda)">
        <title>Hybrid Assembly of the Genome of the Entomopathogenic Nematode Steinernema carpocapsae Identifies the X-Chromosome.</title>
        <authorList>
            <person name="Serra L."/>
            <person name="Macchietto M."/>
            <person name="Macias-Munoz A."/>
            <person name="McGill C.J."/>
            <person name="Rodriguez I.M."/>
            <person name="Rodriguez B."/>
            <person name="Murad R."/>
            <person name="Mortazavi A."/>
        </authorList>
    </citation>
    <scope>NUCLEOTIDE SEQUENCE [LARGE SCALE GENOMIC DNA]</scope>
    <source>
        <strain evidence="6 7">ALL</strain>
    </source>
</reference>